<comment type="caution">
    <text evidence="1">The sequence shown here is derived from an EMBL/GenBank/DDBJ whole genome shotgun (WGS) entry which is preliminary data.</text>
</comment>
<evidence type="ECO:0000313" key="1">
    <source>
        <dbReference type="EMBL" id="KAI4867475.1"/>
    </source>
</evidence>
<keyword evidence="2" id="KW-1185">Reference proteome</keyword>
<gene>
    <name evidence="1" type="ORF">F4820DRAFT_457006</name>
</gene>
<dbReference type="EMBL" id="MU393447">
    <property type="protein sequence ID" value="KAI4867475.1"/>
    <property type="molecule type" value="Genomic_DNA"/>
</dbReference>
<protein>
    <submittedName>
        <fullName evidence="1">FAD dependent oxidoreductase-domain-containing protein</fullName>
    </submittedName>
</protein>
<name>A0ACB9Z6V0_9PEZI</name>
<dbReference type="Proteomes" id="UP001497700">
    <property type="component" value="Unassembled WGS sequence"/>
</dbReference>
<proteinExistence type="predicted"/>
<accession>A0ACB9Z6V0</accession>
<organism evidence="1 2">
    <name type="scientific">Hypoxylon rubiginosum</name>
    <dbReference type="NCBI Taxonomy" id="110542"/>
    <lineage>
        <taxon>Eukaryota</taxon>
        <taxon>Fungi</taxon>
        <taxon>Dikarya</taxon>
        <taxon>Ascomycota</taxon>
        <taxon>Pezizomycotina</taxon>
        <taxon>Sordariomycetes</taxon>
        <taxon>Xylariomycetidae</taxon>
        <taxon>Xylariales</taxon>
        <taxon>Hypoxylaceae</taxon>
        <taxon>Hypoxylon</taxon>
    </lineage>
</organism>
<evidence type="ECO:0000313" key="2">
    <source>
        <dbReference type="Proteomes" id="UP001497700"/>
    </source>
</evidence>
<sequence length="725" mass="76358">MAPDLNSLPPSSPSSARPRIMTSSNGTGDPSARGESASPSPRSASTSLQAAATMNAGLQHEPMRRSSSSSLSRQRQSPQAGRRRSAVLMNLQLNDPSLPGPGEMVAEGGAGGPSTTSPQLMSTSPLLTGGDPHHNRAPSLGELHQELEAEQEAQVNRLLQMIRQQQLQLQQLQASQGQSQTSVAAEDATPTSERSNSMALPNPGSVFPAPSTSVPRSPVLSHPRSSFDMARDALHRRSRTPSRGAPSPRMRSMSISGESGEPHLSGVRDESAYYQAETQSLVRENQMLRHRIRELEPAHHSHLTQSTSMSEEEGVAGSSSATAGGGVVGLAIARALAAHHQSSCSSDSTLLLERHPQVGTETSSRNSEVIHAGLYYGPTSLKTRLCVRGRQRLYAFCAARGVPHARVGKWVVARDAAQREALERIYVFSRGYEGGDAVPTRWVGEDEARRLEPDVAAGGGVLESPETGIVDSHGLMAALHGLFEDAGGVTALNSAVVGIEPLRSGSSTNSLPGSGGWQLTVRDSSTGEESTVTASNLINSAGLGAADVHNMLAPPERRARLYYAKGNYFSYAAPAPKVSRLVYPVTAPGAGGLGTHLTLDLAGRMRFGPDVEWVDSPADLVVNAARLPAAVEEIRKYLPGIDAAALAPDYAGVRPKLRPAGAVGATGSGGSGFVDFYIRREDGYDGWVNLLGIESPGLTSCLAIGDLVRDMLYGSGKVEGSPGVW</sequence>
<reference evidence="1 2" key="1">
    <citation type="journal article" date="2022" name="New Phytol.">
        <title>Ecological generalism drives hyperdiversity of secondary metabolite gene clusters in xylarialean endophytes.</title>
        <authorList>
            <person name="Franco M.E.E."/>
            <person name="Wisecaver J.H."/>
            <person name="Arnold A.E."/>
            <person name="Ju Y.M."/>
            <person name="Slot J.C."/>
            <person name="Ahrendt S."/>
            <person name="Moore L.P."/>
            <person name="Eastman K.E."/>
            <person name="Scott K."/>
            <person name="Konkel Z."/>
            <person name="Mondo S.J."/>
            <person name="Kuo A."/>
            <person name="Hayes R.D."/>
            <person name="Haridas S."/>
            <person name="Andreopoulos B."/>
            <person name="Riley R."/>
            <person name="LaButti K."/>
            <person name="Pangilinan J."/>
            <person name="Lipzen A."/>
            <person name="Amirebrahimi M."/>
            <person name="Yan J."/>
            <person name="Adam C."/>
            <person name="Keymanesh K."/>
            <person name="Ng V."/>
            <person name="Louie K."/>
            <person name="Northen T."/>
            <person name="Drula E."/>
            <person name="Henrissat B."/>
            <person name="Hsieh H.M."/>
            <person name="Youens-Clark K."/>
            <person name="Lutzoni F."/>
            <person name="Miadlikowska J."/>
            <person name="Eastwood D.C."/>
            <person name="Hamelin R.C."/>
            <person name="Grigoriev I.V."/>
            <person name="U'Ren J.M."/>
        </authorList>
    </citation>
    <scope>NUCLEOTIDE SEQUENCE [LARGE SCALE GENOMIC DNA]</scope>
    <source>
        <strain evidence="1 2">CBS 119005</strain>
    </source>
</reference>